<dbReference type="EMBL" id="AMEP01000041">
    <property type="protein sequence ID" value="EKY03145.1"/>
    <property type="molecule type" value="Genomic_DNA"/>
</dbReference>
<keyword evidence="2" id="KW-1185">Reference proteome</keyword>
<accession>L1NIQ2</accession>
<gene>
    <name evidence="1" type="ORF">HMPREF9151_00490</name>
</gene>
<name>L1NIQ2_9BACT</name>
<reference evidence="1 2" key="1">
    <citation type="submission" date="2012-05" db="EMBL/GenBank/DDBJ databases">
        <authorList>
            <person name="Weinstock G."/>
            <person name="Sodergren E."/>
            <person name="Lobos E.A."/>
            <person name="Fulton L."/>
            <person name="Fulton R."/>
            <person name="Courtney L."/>
            <person name="Fronick C."/>
            <person name="O'Laughlin M."/>
            <person name="Godfrey J."/>
            <person name="Wilson R.M."/>
            <person name="Miner T."/>
            <person name="Farmer C."/>
            <person name="Delehaunty K."/>
            <person name="Cordes M."/>
            <person name="Minx P."/>
            <person name="Tomlinson C."/>
            <person name="Chen J."/>
            <person name="Wollam A."/>
            <person name="Pepin K.H."/>
            <person name="Bhonagiri V."/>
            <person name="Zhang X."/>
            <person name="Suruliraj S."/>
            <person name="Warren W."/>
            <person name="Mitreva M."/>
            <person name="Mardis E.R."/>
            <person name="Wilson R.K."/>
        </authorList>
    </citation>
    <scope>NUCLEOTIDE SEQUENCE [LARGE SCALE GENOMIC DNA]</scope>
    <source>
        <strain evidence="1 2">F0055</strain>
    </source>
</reference>
<proteinExistence type="predicted"/>
<comment type="caution">
    <text evidence="1">The sequence shown here is derived from an EMBL/GenBank/DDBJ whole genome shotgun (WGS) entry which is preliminary data.</text>
</comment>
<organism evidence="1 2">
    <name type="scientific">Hoylesella saccharolytica F0055</name>
    <dbReference type="NCBI Taxonomy" id="1127699"/>
    <lineage>
        <taxon>Bacteria</taxon>
        <taxon>Pseudomonadati</taxon>
        <taxon>Bacteroidota</taxon>
        <taxon>Bacteroidia</taxon>
        <taxon>Bacteroidales</taxon>
        <taxon>Prevotellaceae</taxon>
        <taxon>Hoylesella</taxon>
    </lineage>
</organism>
<evidence type="ECO:0000313" key="1">
    <source>
        <dbReference type="EMBL" id="EKY03145.1"/>
    </source>
</evidence>
<dbReference type="Proteomes" id="UP000010433">
    <property type="component" value="Unassembled WGS sequence"/>
</dbReference>
<protein>
    <submittedName>
        <fullName evidence="1">Uncharacterized protein</fullName>
    </submittedName>
</protein>
<dbReference type="HOGENOM" id="CLU_3237824_0_0_10"/>
<dbReference type="PATRIC" id="fig|1127699.3.peg.446"/>
<sequence>MLLTVQPKVVVPPTLGYKEIIPQADAACKVVYDDTPTWLYKLD</sequence>
<evidence type="ECO:0000313" key="2">
    <source>
        <dbReference type="Proteomes" id="UP000010433"/>
    </source>
</evidence>
<dbReference type="AlphaFoldDB" id="L1NIQ2"/>